<gene>
    <name evidence="2" type="ORF">ACFPK8_03325</name>
</gene>
<evidence type="ECO:0000256" key="1">
    <source>
        <dbReference type="SAM" id="MobiDB-lite"/>
    </source>
</evidence>
<protein>
    <submittedName>
        <fullName evidence="2">DUF222 domain-containing protein</fullName>
    </submittedName>
</protein>
<dbReference type="Proteomes" id="UP001595937">
    <property type="component" value="Unassembled WGS sequence"/>
</dbReference>
<evidence type="ECO:0000313" key="2">
    <source>
        <dbReference type="EMBL" id="MFC5296528.1"/>
    </source>
</evidence>
<feature type="region of interest" description="Disordered" evidence="1">
    <location>
        <begin position="1"/>
        <end position="58"/>
    </location>
</feature>
<feature type="compositionally biased region" description="Acidic residues" evidence="1">
    <location>
        <begin position="537"/>
        <end position="557"/>
    </location>
</feature>
<dbReference type="RefSeq" id="WP_343925440.1">
    <property type="nucleotide sequence ID" value="NZ_BAAAIR010000046.1"/>
</dbReference>
<evidence type="ECO:0000313" key="3">
    <source>
        <dbReference type="Proteomes" id="UP001595937"/>
    </source>
</evidence>
<dbReference type="EMBL" id="JBHSLN010000012">
    <property type="protein sequence ID" value="MFC5296528.1"/>
    <property type="molecule type" value="Genomic_DNA"/>
</dbReference>
<comment type="caution">
    <text evidence="2">The sequence shown here is derived from an EMBL/GenBank/DDBJ whole genome shotgun (WGS) entry which is preliminary data.</text>
</comment>
<reference evidence="3" key="1">
    <citation type="journal article" date="2019" name="Int. J. Syst. Evol. Microbiol.">
        <title>The Global Catalogue of Microorganisms (GCM) 10K type strain sequencing project: providing services to taxonomists for standard genome sequencing and annotation.</title>
        <authorList>
            <consortium name="The Broad Institute Genomics Platform"/>
            <consortium name="The Broad Institute Genome Sequencing Center for Infectious Disease"/>
            <person name="Wu L."/>
            <person name="Ma J."/>
        </authorList>
    </citation>
    <scope>NUCLEOTIDE SEQUENCE [LARGE SCALE GENOMIC DNA]</scope>
    <source>
        <strain evidence="3">CGMCC 1.16455</strain>
    </source>
</reference>
<keyword evidence="3" id="KW-1185">Reference proteome</keyword>
<feature type="compositionally biased region" description="Low complexity" evidence="1">
    <location>
        <begin position="23"/>
        <end position="39"/>
    </location>
</feature>
<proteinExistence type="predicted"/>
<dbReference type="GeneID" id="303298405"/>
<accession>A0ABW0FBH6</accession>
<organism evidence="2 3">
    <name type="scientific">Brachybacterium tyrofermentans</name>
    <dbReference type="NCBI Taxonomy" id="47848"/>
    <lineage>
        <taxon>Bacteria</taxon>
        <taxon>Bacillati</taxon>
        <taxon>Actinomycetota</taxon>
        <taxon>Actinomycetes</taxon>
        <taxon>Micrococcales</taxon>
        <taxon>Dermabacteraceae</taxon>
        <taxon>Brachybacterium</taxon>
    </lineage>
</organism>
<sequence length="557" mass="60948">MALDAPGVPLPLATEAREPAQPSTTSTTGTTGTTSTTSTCNSPRMSDPSRRAPRRQVQARVPLTHDSLAARGKLEAGSPDAAAAGRLLEMQRATSRARATLLSQAAVFWVDRDDPDQADDRAEADLAVAIALRTTTSRATRLLNDAHLAVDLLPETFALLAHGDMPSEWFDKVLRGARDLTVTQRAEFDEIVASWDIASIPADRFSDELRLLRSWYDAEGARTRAEDLRDVVLERSPCDDGTATLRITGPVPEIHAIAQHLDAAARAIQAQQRHAVEHDPGRTPEGGAPIPFDLDGAVARDGSAMSLAELRYAIITRTALGTDGVEVPRPAHRINVVVPVLTLMGLSDAPATYDGVVPLPADMARSLAAAEPIWHRVLTDPTSGEFLPLPADRYRPTAEMVEHLRLRDPVCAVPSCTRSTSSDAENDHIEEFDHVHPERGGPTSIANLHRLHWGHHDDKTRRRIDPERTSDGSTTWSIGTSPRVRISVSPRRDLISPIVARALVDSWDRYQWTLELDALERTGFADRFLREGGPEDPFLDDEAPPPLEFEEYGDPPF</sequence>
<feature type="region of interest" description="Disordered" evidence="1">
    <location>
        <begin position="530"/>
        <end position="557"/>
    </location>
</feature>
<name>A0ABW0FBH6_9MICO</name>